<dbReference type="Pfam" id="PF01329">
    <property type="entry name" value="Pterin_4a"/>
    <property type="match status" value="1"/>
</dbReference>
<keyword evidence="4" id="KW-0456">Lyase</keyword>
<evidence type="ECO:0000313" key="5">
    <source>
        <dbReference type="EMBL" id="PRO64867.1"/>
    </source>
</evidence>
<dbReference type="InterPro" id="IPR036428">
    <property type="entry name" value="PCD_sf"/>
</dbReference>
<comment type="similarity">
    <text evidence="2">Belongs to the pterin-4-alpha-carbinolamine dehydratase family.</text>
</comment>
<dbReference type="Proteomes" id="UP000243650">
    <property type="component" value="Unassembled WGS sequence"/>
</dbReference>
<dbReference type="PANTHER" id="PTHR12599">
    <property type="entry name" value="PTERIN-4-ALPHA-CARBINOLAMINE DEHYDRATASE"/>
    <property type="match status" value="1"/>
</dbReference>
<protein>
    <recommendedName>
        <fullName evidence="3">4a-hydroxytetrahydrobiopterin dehydratase</fullName>
        <ecNumber evidence="3">4.2.1.96</ecNumber>
    </recommendedName>
</protein>
<evidence type="ECO:0000313" key="6">
    <source>
        <dbReference type="Proteomes" id="UP000243650"/>
    </source>
</evidence>
<dbReference type="SUPFAM" id="SSF55248">
    <property type="entry name" value="PCD-like"/>
    <property type="match status" value="1"/>
</dbReference>
<evidence type="ECO:0000256" key="4">
    <source>
        <dbReference type="ARBA" id="ARBA00023239"/>
    </source>
</evidence>
<dbReference type="PANTHER" id="PTHR12599:SF0">
    <property type="entry name" value="PTERIN-4-ALPHA-CARBINOLAMINE DEHYDRATASE"/>
    <property type="match status" value="1"/>
</dbReference>
<comment type="caution">
    <text evidence="5">The sequence shown here is derived from an EMBL/GenBank/DDBJ whole genome shotgun (WGS) entry which is preliminary data.</text>
</comment>
<dbReference type="AlphaFoldDB" id="A0A2P6MF40"/>
<dbReference type="GO" id="GO:0006729">
    <property type="term" value="P:tetrahydrobiopterin biosynthetic process"/>
    <property type="evidence" value="ECO:0007669"/>
    <property type="project" value="InterPro"/>
</dbReference>
<evidence type="ECO:0000256" key="3">
    <source>
        <dbReference type="ARBA" id="ARBA00013252"/>
    </source>
</evidence>
<dbReference type="EMBL" id="PVNS01000011">
    <property type="protein sequence ID" value="PRO64867.1"/>
    <property type="molecule type" value="Genomic_DNA"/>
</dbReference>
<comment type="catalytic activity">
    <reaction evidence="1">
        <text>(4aS,6R)-4a-hydroxy-L-erythro-5,6,7,8-tetrahydrobiopterin = (6R)-L-erythro-6,7-dihydrobiopterin + H2O</text>
        <dbReference type="Rhea" id="RHEA:11920"/>
        <dbReference type="ChEBI" id="CHEBI:15377"/>
        <dbReference type="ChEBI" id="CHEBI:15642"/>
        <dbReference type="ChEBI" id="CHEBI:43120"/>
        <dbReference type="EC" id="4.2.1.96"/>
    </reaction>
</comment>
<dbReference type="Gene3D" id="3.30.1360.20">
    <property type="entry name" value="Transcriptional coactivator/pterin dehydratase"/>
    <property type="match status" value="1"/>
</dbReference>
<dbReference type="EC" id="4.2.1.96" evidence="3"/>
<evidence type="ECO:0000256" key="2">
    <source>
        <dbReference type="ARBA" id="ARBA00006472"/>
    </source>
</evidence>
<sequence length="96" mass="11161">MILSRDEVKANIKDSDGWKLSGDKWIEKHFALPSFPKALHFIKEIGDAAEDRDHHPYIVIDHKHVTLKLSTKDEGGLTQKDFDSAYAYDRIFRKYT</sequence>
<dbReference type="RefSeq" id="WP_105959722.1">
    <property type="nucleotide sequence ID" value="NZ_PVNS01000011.1"/>
</dbReference>
<dbReference type="InterPro" id="IPR001533">
    <property type="entry name" value="Pterin_deHydtase"/>
</dbReference>
<evidence type="ECO:0000256" key="1">
    <source>
        <dbReference type="ARBA" id="ARBA00001554"/>
    </source>
</evidence>
<accession>A0A2P6MF40</accession>
<keyword evidence="6" id="KW-1185">Reference proteome</keyword>
<organism evidence="5 6">
    <name type="scientific">Alkalicoccus urumqiensis</name>
    <name type="common">Bacillus urumqiensis</name>
    <dbReference type="NCBI Taxonomy" id="1548213"/>
    <lineage>
        <taxon>Bacteria</taxon>
        <taxon>Bacillati</taxon>
        <taxon>Bacillota</taxon>
        <taxon>Bacilli</taxon>
        <taxon>Bacillales</taxon>
        <taxon>Bacillaceae</taxon>
        <taxon>Alkalicoccus</taxon>
    </lineage>
</organism>
<dbReference type="OrthoDB" id="9800108at2"/>
<reference evidence="5 6" key="1">
    <citation type="submission" date="2018-03" db="EMBL/GenBank/DDBJ databases">
        <title>Bacillus urumqiensis sp. nov., a moderately haloalkaliphilic bacterium isolated from a salt lake.</title>
        <authorList>
            <person name="Zhao B."/>
            <person name="Liao Z."/>
        </authorList>
    </citation>
    <scope>NUCLEOTIDE SEQUENCE [LARGE SCALE GENOMIC DNA]</scope>
    <source>
        <strain evidence="5 6">BZ-SZ-XJ18</strain>
    </source>
</reference>
<name>A0A2P6MF40_ALKUR</name>
<gene>
    <name evidence="5" type="ORF">C6I21_12015</name>
</gene>
<dbReference type="CDD" id="cd00488">
    <property type="entry name" value="PCD_DCoH"/>
    <property type="match status" value="1"/>
</dbReference>
<dbReference type="GO" id="GO:0008124">
    <property type="term" value="F:4-alpha-hydroxytetrahydrobiopterin dehydratase activity"/>
    <property type="evidence" value="ECO:0007669"/>
    <property type="project" value="UniProtKB-EC"/>
</dbReference>
<proteinExistence type="inferred from homology"/>